<protein>
    <submittedName>
        <fullName evidence="1">Glycosyltransferase family 2 protein</fullName>
    </submittedName>
</protein>
<evidence type="ECO:0000313" key="2">
    <source>
        <dbReference type="Proteomes" id="UP000245918"/>
    </source>
</evidence>
<proteinExistence type="predicted"/>
<keyword evidence="2" id="KW-1185">Reference proteome</keyword>
<gene>
    <name evidence="1" type="ORF">DCL27_10860</name>
</gene>
<organism evidence="1 2">
    <name type="scientific">Edwardsiella tarda ATCC 15947 = NBRC 105688</name>
    <dbReference type="NCBI Taxonomy" id="667121"/>
    <lineage>
        <taxon>Bacteria</taxon>
        <taxon>Pseudomonadati</taxon>
        <taxon>Pseudomonadota</taxon>
        <taxon>Gammaproteobacteria</taxon>
        <taxon>Enterobacterales</taxon>
        <taxon>Hafniaceae</taxon>
        <taxon>Edwardsiella</taxon>
    </lineage>
</organism>
<reference evidence="1" key="1">
    <citation type="submission" date="2021-09" db="EMBL/GenBank/DDBJ databases">
        <title>Comparative genomics of Edwardsiella genus reveals species-based diversity.</title>
        <authorList>
            <person name="Tekedar H.C."/>
            <person name="Kumru S."/>
            <person name="Waldbieser G.C."/>
            <person name="Reichley S.R."/>
            <person name="Lawrence M.L."/>
            <person name="Griffin M.J."/>
        </authorList>
    </citation>
    <scope>NUCLEOTIDE SEQUENCE</scope>
    <source>
        <strain evidence="1">ATCC 15947</strain>
    </source>
</reference>
<name>A0AC61TEQ0_EDWTA</name>
<dbReference type="Proteomes" id="UP000245918">
    <property type="component" value="Chromosome"/>
</dbReference>
<sequence length="308" mass="36261">MIYLSICIPTKDRSEQVKKTIQSILDDNVNKSFYQIVISDNSDGLETKEYLDTLLSYGINIKYYKNEKRGFYNSIQSLLLGDGELLKLHNDYTSFKKGEFDYLVNQAIKNVDTKPLMFFSNGVLHLRKDEQLCGSFNDFISIASYLITWSSSFSIWRSDLENMKSSQEDVDSMFPHTSLLLNSQCDKYKIIDREMFRNIKVEKKGGYNIFYNFCILFLDMLKNVKKENRISFFTYEKVKFDLYRNFILTWYYRTIIDSKSNYTFDNRDADINIKKAYGLFGLLGVKIIVRIKSLLVLSRKIKYKKGNK</sequence>
<dbReference type="EMBL" id="CP084506">
    <property type="protein sequence ID" value="UCP99177.1"/>
    <property type="molecule type" value="Genomic_DNA"/>
</dbReference>
<evidence type="ECO:0000313" key="1">
    <source>
        <dbReference type="EMBL" id="UCP99177.1"/>
    </source>
</evidence>
<accession>A0AC61TEQ0</accession>